<evidence type="ECO:0000256" key="2">
    <source>
        <dbReference type="ARBA" id="ARBA00022448"/>
    </source>
</evidence>
<keyword evidence="6 9" id="KW-1133">Transmembrane helix</keyword>
<keyword evidence="2" id="KW-0813">Transport</keyword>
<evidence type="ECO:0000256" key="6">
    <source>
        <dbReference type="ARBA" id="ARBA00022989"/>
    </source>
</evidence>
<dbReference type="EMBL" id="CP142149">
    <property type="protein sequence ID" value="WSE27133.1"/>
    <property type="molecule type" value="Genomic_DNA"/>
</dbReference>
<sequence>MVTTATFGTGIVNGFALALVSLGFTLVYRATGVVNFANGSQMVLGGYVAWELGSHGFPAWVVLLGAVVAGVASGVVVDQLALRPLRGASLLAQIIVLIAVTEVASALFLSSFGAEAKTMTPYAGRSPIVPGLGWSAMDVVLMVVSLVLVAGLTLVLRGTSAGLRMRLVASNRLGATVVGVNPARVSTLAWCVGGGLAALSGALIFPTYLLSPDLGQQYTFDSFAAVVLGGFGSLPGAAVGGVLIGVVQAVVSGAIGASYSAFVSLGVMLVILLTRPTGLFGARA</sequence>
<comment type="subcellular location">
    <subcellularLocation>
        <location evidence="1">Cell membrane</location>
        <topology evidence="1">Multi-pass membrane protein</topology>
    </subcellularLocation>
</comment>
<evidence type="ECO:0000256" key="8">
    <source>
        <dbReference type="ARBA" id="ARBA00037998"/>
    </source>
</evidence>
<feature type="transmembrane region" description="Helical" evidence="9">
    <location>
        <begin position="254"/>
        <end position="274"/>
    </location>
</feature>
<dbReference type="Pfam" id="PF02653">
    <property type="entry name" value="BPD_transp_2"/>
    <property type="match status" value="1"/>
</dbReference>
<name>A0ABZ1HYE5_9PSEU</name>
<keyword evidence="7 9" id="KW-0472">Membrane</keyword>
<dbReference type="PANTHER" id="PTHR11795:SF450">
    <property type="entry name" value="ABC TRANSPORTER PERMEASE PROTEIN"/>
    <property type="match status" value="1"/>
</dbReference>
<keyword evidence="4 9" id="KW-0812">Transmembrane</keyword>
<dbReference type="RefSeq" id="WP_326566143.1">
    <property type="nucleotide sequence ID" value="NZ_CP142149.1"/>
</dbReference>
<feature type="transmembrane region" description="Helical" evidence="9">
    <location>
        <begin position="132"/>
        <end position="156"/>
    </location>
</feature>
<evidence type="ECO:0000256" key="5">
    <source>
        <dbReference type="ARBA" id="ARBA00022970"/>
    </source>
</evidence>
<dbReference type="CDD" id="cd06582">
    <property type="entry name" value="TM_PBP1_LivH_like"/>
    <property type="match status" value="1"/>
</dbReference>
<dbReference type="Proteomes" id="UP001330812">
    <property type="component" value="Chromosome"/>
</dbReference>
<evidence type="ECO:0000256" key="9">
    <source>
        <dbReference type="SAM" id="Phobius"/>
    </source>
</evidence>
<evidence type="ECO:0000256" key="3">
    <source>
        <dbReference type="ARBA" id="ARBA00022475"/>
    </source>
</evidence>
<feature type="transmembrane region" description="Helical" evidence="9">
    <location>
        <begin position="12"/>
        <end position="37"/>
    </location>
</feature>
<keyword evidence="3" id="KW-1003">Cell membrane</keyword>
<feature type="transmembrane region" description="Helical" evidence="9">
    <location>
        <begin position="89"/>
        <end position="112"/>
    </location>
</feature>
<dbReference type="InterPro" id="IPR052157">
    <property type="entry name" value="BCAA_transport_permease"/>
</dbReference>
<feature type="transmembrane region" description="Helical" evidence="9">
    <location>
        <begin position="222"/>
        <end position="247"/>
    </location>
</feature>
<keyword evidence="11" id="KW-1185">Reference proteome</keyword>
<gene>
    <name evidence="10" type="ORF">VSH64_30240</name>
</gene>
<evidence type="ECO:0000256" key="7">
    <source>
        <dbReference type="ARBA" id="ARBA00023136"/>
    </source>
</evidence>
<evidence type="ECO:0000313" key="10">
    <source>
        <dbReference type="EMBL" id="WSE27133.1"/>
    </source>
</evidence>
<evidence type="ECO:0000313" key="11">
    <source>
        <dbReference type="Proteomes" id="UP001330812"/>
    </source>
</evidence>
<proteinExistence type="inferred from homology"/>
<dbReference type="PANTHER" id="PTHR11795">
    <property type="entry name" value="BRANCHED-CHAIN AMINO ACID TRANSPORT SYSTEM PERMEASE PROTEIN LIVH"/>
    <property type="match status" value="1"/>
</dbReference>
<organism evidence="10 11">
    <name type="scientific">Amycolatopsis rhabdoformis</name>
    <dbReference type="NCBI Taxonomy" id="1448059"/>
    <lineage>
        <taxon>Bacteria</taxon>
        <taxon>Bacillati</taxon>
        <taxon>Actinomycetota</taxon>
        <taxon>Actinomycetes</taxon>
        <taxon>Pseudonocardiales</taxon>
        <taxon>Pseudonocardiaceae</taxon>
        <taxon>Amycolatopsis</taxon>
    </lineage>
</organism>
<evidence type="ECO:0000256" key="4">
    <source>
        <dbReference type="ARBA" id="ARBA00022692"/>
    </source>
</evidence>
<feature type="transmembrane region" description="Helical" evidence="9">
    <location>
        <begin position="57"/>
        <end position="77"/>
    </location>
</feature>
<keyword evidence="5" id="KW-0029">Amino-acid transport</keyword>
<evidence type="ECO:0000256" key="1">
    <source>
        <dbReference type="ARBA" id="ARBA00004651"/>
    </source>
</evidence>
<accession>A0ABZ1HYE5</accession>
<comment type="similarity">
    <text evidence="8">Belongs to the binding-protein-dependent transport system permease family. LivHM subfamily.</text>
</comment>
<protein>
    <submittedName>
        <fullName evidence="10">Branched-chain amino acid ABC transporter permease</fullName>
    </submittedName>
</protein>
<feature type="transmembrane region" description="Helical" evidence="9">
    <location>
        <begin position="188"/>
        <end position="210"/>
    </location>
</feature>
<reference evidence="10 11" key="1">
    <citation type="journal article" date="2015" name="Int. J. Syst. Evol. Microbiol.">
        <title>Amycolatopsis rhabdoformis sp. nov., an actinomycete isolated from a tropical forest soil.</title>
        <authorList>
            <person name="Souza W.R."/>
            <person name="Silva R.E."/>
            <person name="Goodfellow M."/>
            <person name="Busarakam K."/>
            <person name="Figueiro F.S."/>
            <person name="Ferreira D."/>
            <person name="Rodrigues-Filho E."/>
            <person name="Moraes L.A.B."/>
            <person name="Zucchi T.D."/>
        </authorList>
    </citation>
    <scope>NUCLEOTIDE SEQUENCE [LARGE SCALE GENOMIC DNA]</scope>
    <source>
        <strain evidence="10 11">NCIMB 14900</strain>
    </source>
</reference>
<dbReference type="InterPro" id="IPR001851">
    <property type="entry name" value="ABC_transp_permease"/>
</dbReference>